<feature type="transmembrane region" description="Helical" evidence="1">
    <location>
        <begin position="33"/>
        <end position="59"/>
    </location>
</feature>
<dbReference type="RefSeq" id="WP_261695018.1">
    <property type="nucleotide sequence ID" value="NZ_CP104694.1"/>
</dbReference>
<organism evidence="2 3">
    <name type="scientific">Tahibacter amnicola</name>
    <dbReference type="NCBI Taxonomy" id="2976241"/>
    <lineage>
        <taxon>Bacteria</taxon>
        <taxon>Pseudomonadati</taxon>
        <taxon>Pseudomonadota</taxon>
        <taxon>Gammaproteobacteria</taxon>
        <taxon>Lysobacterales</taxon>
        <taxon>Rhodanobacteraceae</taxon>
        <taxon>Tahibacter</taxon>
    </lineage>
</organism>
<feature type="transmembrane region" description="Helical" evidence="1">
    <location>
        <begin position="71"/>
        <end position="92"/>
    </location>
</feature>
<sequence length="251" mass="26688">MADVRPVIAAIPTMLSHAGGALFSVVRHVVVRCVFWGLVGAGTALLAWLVSLLIGALVLESGVRPLLSGGWLLVPFVLMAVAGVAFAVHGFARGLARAALDLEQRVGVVNRVVDAIAGLLESRIGGRLTDLPLARWESNLKDVSRQYLATDASARGLSAWVWRRVERRVVSMIDTGLLSAYRAEVSATGGGGVEIGKVAGRVKEELSGALGERLMAPLNFQRLLLFAATFLVGIGWFGLVRLVAWAMRAAQ</sequence>
<feature type="transmembrane region" description="Helical" evidence="1">
    <location>
        <begin position="6"/>
        <end position="26"/>
    </location>
</feature>
<dbReference type="EMBL" id="CP104694">
    <property type="protein sequence ID" value="UXI68051.1"/>
    <property type="molecule type" value="Genomic_DNA"/>
</dbReference>
<keyword evidence="3" id="KW-1185">Reference proteome</keyword>
<gene>
    <name evidence="2" type="ORF">N4264_25550</name>
</gene>
<keyword evidence="1" id="KW-0812">Transmembrane</keyword>
<evidence type="ECO:0000313" key="2">
    <source>
        <dbReference type="EMBL" id="UXI68051.1"/>
    </source>
</evidence>
<feature type="transmembrane region" description="Helical" evidence="1">
    <location>
        <begin position="223"/>
        <end position="247"/>
    </location>
</feature>
<accession>A0ABY6BHI2</accession>
<evidence type="ECO:0000256" key="1">
    <source>
        <dbReference type="SAM" id="Phobius"/>
    </source>
</evidence>
<dbReference type="Proteomes" id="UP001064632">
    <property type="component" value="Chromosome"/>
</dbReference>
<proteinExistence type="predicted"/>
<keyword evidence="1" id="KW-1133">Transmembrane helix</keyword>
<evidence type="ECO:0000313" key="3">
    <source>
        <dbReference type="Proteomes" id="UP001064632"/>
    </source>
</evidence>
<protein>
    <submittedName>
        <fullName evidence="2">Uncharacterized protein</fullName>
    </submittedName>
</protein>
<keyword evidence="1" id="KW-0472">Membrane</keyword>
<reference evidence="2" key="1">
    <citation type="submission" date="2022-09" db="EMBL/GenBank/DDBJ databases">
        <title>Tahibacter sp. nov., isolated from a fresh water.</title>
        <authorList>
            <person name="Baek J.H."/>
            <person name="Lee J.K."/>
            <person name="Kim J.M."/>
            <person name="Jeon C.O."/>
        </authorList>
    </citation>
    <scope>NUCLEOTIDE SEQUENCE</scope>
    <source>
        <strain evidence="2">W38</strain>
    </source>
</reference>
<name>A0ABY6BHI2_9GAMM</name>